<dbReference type="InterPro" id="IPR017441">
    <property type="entry name" value="Protein_kinase_ATP_BS"/>
</dbReference>
<comment type="similarity">
    <text evidence="5">Belongs to the protein kinase superfamily.</text>
</comment>
<dbReference type="InterPro" id="IPR008271">
    <property type="entry name" value="Ser/Thr_kinase_AS"/>
</dbReference>
<evidence type="ECO:0000313" key="9">
    <source>
        <dbReference type="EMBL" id="CAG9105764.1"/>
    </source>
</evidence>
<dbReference type="OrthoDB" id="5979581at2759"/>
<dbReference type="SMR" id="A0A1I7SS25"/>
<dbReference type="Proteomes" id="UP000659654">
    <property type="component" value="Unassembled WGS sequence"/>
</dbReference>
<keyword evidence="5" id="KW-0418">Kinase</keyword>
<dbReference type="Pfam" id="PF00069">
    <property type="entry name" value="Pkinase"/>
    <property type="match status" value="1"/>
</dbReference>
<dbReference type="SMART" id="SM00220">
    <property type="entry name" value="S_TKc"/>
    <property type="match status" value="1"/>
</dbReference>
<dbReference type="InterPro" id="IPR000719">
    <property type="entry name" value="Prot_kinase_dom"/>
</dbReference>
<feature type="binding site" evidence="4">
    <location>
        <position position="75"/>
    </location>
    <ligand>
        <name>ATP</name>
        <dbReference type="ChEBI" id="CHEBI:30616"/>
    </ligand>
</feature>
<dbReference type="eggNOG" id="KOG1164">
    <property type="taxonomic scope" value="Eukaryota"/>
</dbReference>
<dbReference type="GO" id="GO:0005524">
    <property type="term" value="F:ATP binding"/>
    <property type="evidence" value="ECO:0007669"/>
    <property type="project" value="UniProtKB-UniRule"/>
</dbReference>
<evidence type="ECO:0000256" key="1">
    <source>
        <dbReference type="ARBA" id="ARBA00012513"/>
    </source>
</evidence>
<dbReference type="PROSITE" id="PS00107">
    <property type="entry name" value="PROTEIN_KINASE_ATP"/>
    <property type="match status" value="1"/>
</dbReference>
<keyword evidence="5" id="KW-0808">Transferase</keyword>
<feature type="region of interest" description="Disordered" evidence="6">
    <location>
        <begin position="14"/>
        <end position="33"/>
    </location>
</feature>
<name>A0A1I7SS25_BURXY</name>
<dbReference type="SUPFAM" id="SSF56112">
    <property type="entry name" value="Protein kinase-like (PK-like)"/>
    <property type="match status" value="1"/>
</dbReference>
<evidence type="ECO:0000256" key="3">
    <source>
        <dbReference type="ARBA" id="ARBA00022840"/>
    </source>
</evidence>
<evidence type="ECO:0000313" key="11">
    <source>
        <dbReference type="Proteomes" id="UP000659654"/>
    </source>
</evidence>
<evidence type="ECO:0000256" key="2">
    <source>
        <dbReference type="ARBA" id="ARBA00022741"/>
    </source>
</evidence>
<evidence type="ECO:0000256" key="5">
    <source>
        <dbReference type="RuleBase" id="RU000304"/>
    </source>
</evidence>
<feature type="region of interest" description="Disordered" evidence="6">
    <location>
        <begin position="314"/>
        <end position="337"/>
    </location>
</feature>
<evidence type="ECO:0000256" key="4">
    <source>
        <dbReference type="PROSITE-ProRule" id="PRU10141"/>
    </source>
</evidence>
<dbReference type="Gene3D" id="1.10.510.10">
    <property type="entry name" value="Transferase(Phosphotransferase) domain 1"/>
    <property type="match status" value="1"/>
</dbReference>
<keyword evidence="5" id="KW-0723">Serine/threonine-protein kinase</keyword>
<dbReference type="WBParaSite" id="BXY_1584200.1">
    <property type="protein sequence ID" value="BXY_1584200.1"/>
    <property type="gene ID" value="BXY_1584200"/>
</dbReference>
<dbReference type="InterPro" id="IPR011009">
    <property type="entry name" value="Kinase-like_dom_sf"/>
</dbReference>
<dbReference type="Proteomes" id="UP000582659">
    <property type="component" value="Unassembled WGS sequence"/>
</dbReference>
<dbReference type="EC" id="2.7.11.1" evidence="1"/>
<feature type="compositionally biased region" description="Acidic residues" evidence="6">
    <location>
        <begin position="325"/>
        <end position="337"/>
    </location>
</feature>
<dbReference type="EMBL" id="CAJFDI010000003">
    <property type="protein sequence ID" value="CAD5220027.1"/>
    <property type="molecule type" value="Genomic_DNA"/>
</dbReference>
<keyword evidence="3 4" id="KW-0067">ATP-binding</keyword>
<dbReference type="InterPro" id="IPR050235">
    <property type="entry name" value="CK1_Ser-Thr_kinase"/>
</dbReference>
<dbReference type="PANTHER" id="PTHR11909">
    <property type="entry name" value="CASEIN KINASE-RELATED"/>
    <property type="match status" value="1"/>
</dbReference>
<evidence type="ECO:0000313" key="10">
    <source>
        <dbReference type="Proteomes" id="UP000095284"/>
    </source>
</evidence>
<keyword evidence="2 4" id="KW-0547">Nucleotide-binding</keyword>
<organism evidence="10 12">
    <name type="scientific">Bursaphelenchus xylophilus</name>
    <name type="common">Pinewood nematode worm</name>
    <name type="synonym">Aphelenchoides xylophilus</name>
    <dbReference type="NCBI Taxonomy" id="6326"/>
    <lineage>
        <taxon>Eukaryota</taxon>
        <taxon>Metazoa</taxon>
        <taxon>Ecdysozoa</taxon>
        <taxon>Nematoda</taxon>
        <taxon>Chromadorea</taxon>
        <taxon>Rhabditida</taxon>
        <taxon>Tylenchina</taxon>
        <taxon>Tylenchomorpha</taxon>
        <taxon>Aphelenchoidea</taxon>
        <taxon>Aphelenchoididae</taxon>
        <taxon>Bursaphelenchus</taxon>
    </lineage>
</organism>
<accession>A0A1I7SS25</accession>
<evidence type="ECO:0000259" key="7">
    <source>
        <dbReference type="PROSITE" id="PS50011"/>
    </source>
</evidence>
<evidence type="ECO:0000313" key="8">
    <source>
        <dbReference type="EMBL" id="CAD5220027.1"/>
    </source>
</evidence>
<proteinExistence type="inferred from homology"/>
<dbReference type="EMBL" id="CAJFCV020000003">
    <property type="protein sequence ID" value="CAG9105764.1"/>
    <property type="molecule type" value="Genomic_DNA"/>
</dbReference>
<evidence type="ECO:0000256" key="6">
    <source>
        <dbReference type="SAM" id="MobiDB-lite"/>
    </source>
</evidence>
<gene>
    <name evidence="8" type="ORF">BXYJ_LOCUS5973</name>
</gene>
<protein>
    <recommendedName>
        <fullName evidence="1">non-specific serine/threonine protein kinase</fullName>
        <ecNumber evidence="1">2.7.11.1</ecNumber>
    </recommendedName>
</protein>
<dbReference type="AlphaFoldDB" id="A0A1I7SS25"/>
<evidence type="ECO:0000313" key="12">
    <source>
        <dbReference type="WBParaSite" id="BXY_1584200.1"/>
    </source>
</evidence>
<dbReference type="Proteomes" id="UP000095284">
    <property type="component" value="Unplaced"/>
</dbReference>
<dbReference type="PROSITE" id="PS50011">
    <property type="entry name" value="PROTEIN_KINASE_DOM"/>
    <property type="match status" value="1"/>
</dbReference>
<dbReference type="GO" id="GO:0004674">
    <property type="term" value="F:protein serine/threonine kinase activity"/>
    <property type="evidence" value="ECO:0007669"/>
    <property type="project" value="UniProtKB-KW"/>
</dbReference>
<sequence>MLLVSRGDCVGKKAGVAEDQKKRQDRERQKKKEPLLKQNQWLIQGEVRILKMIGSGGFGQIYEAVDKQGVTMAVKAGERNTKNAPRMVLEQFLLQRVSSHKNFPQFFRSGSTDNINFICMELLGPNLHELRKLREDKRFSPNTAFQVACQVTDALRVLHNGGYIHRDVKPSNMCVSLQEPKTVVLVDFGLSRRYLQPNGDLRQFREYAGFRGTARYVSPRVHEHQEHTVWDDFWGLCYSMIEMIDGQLPWRNQSDHKALYQMKMQYIKYIECRGSTCIRQLLHYLKNAKATDRVDYNRFKKFMKHAIDPEEPLDWESDYLTTEDSTAETSEEESREY</sequence>
<reference evidence="9" key="2">
    <citation type="submission" date="2020-08" db="EMBL/GenBank/DDBJ databases">
        <authorList>
            <person name="Kikuchi T."/>
        </authorList>
    </citation>
    <scope>NUCLEOTIDE SEQUENCE</scope>
    <source>
        <strain evidence="8">Ka4C1</strain>
    </source>
</reference>
<keyword evidence="11" id="KW-1185">Reference proteome</keyword>
<feature type="domain" description="Protein kinase" evidence="7">
    <location>
        <begin position="47"/>
        <end position="308"/>
    </location>
</feature>
<dbReference type="PROSITE" id="PS00108">
    <property type="entry name" value="PROTEIN_KINASE_ST"/>
    <property type="match status" value="1"/>
</dbReference>
<reference evidence="12" key="1">
    <citation type="submission" date="2016-11" db="UniProtKB">
        <authorList>
            <consortium name="WormBaseParasite"/>
        </authorList>
    </citation>
    <scope>IDENTIFICATION</scope>
</reference>